<dbReference type="Proteomes" id="UP001139179">
    <property type="component" value="Unassembled WGS sequence"/>
</dbReference>
<dbReference type="RefSeq" id="WP_251222769.1">
    <property type="nucleotide sequence ID" value="NZ_JAMBOL010000004.1"/>
</dbReference>
<dbReference type="EMBL" id="JAMBOL010000004">
    <property type="protein sequence ID" value="MCM3713969.1"/>
    <property type="molecule type" value="Genomic_DNA"/>
</dbReference>
<feature type="signal peptide" evidence="2">
    <location>
        <begin position="1"/>
        <end position="24"/>
    </location>
</feature>
<reference evidence="3" key="1">
    <citation type="submission" date="2022-05" db="EMBL/GenBank/DDBJ databases">
        <title>Comparative Genomics of Spacecraft Associated Microbes.</title>
        <authorList>
            <person name="Tran M.T."/>
            <person name="Wright A."/>
            <person name="Seuylemezian A."/>
            <person name="Eisen J."/>
            <person name="Coil D."/>
        </authorList>
    </citation>
    <scope>NUCLEOTIDE SEQUENCE</scope>
    <source>
        <strain evidence="3">214.1.1</strain>
    </source>
</reference>
<evidence type="ECO:0000313" key="3">
    <source>
        <dbReference type="EMBL" id="MCM3713969.1"/>
    </source>
</evidence>
<feature type="region of interest" description="Disordered" evidence="1">
    <location>
        <begin position="23"/>
        <end position="65"/>
    </location>
</feature>
<feature type="compositionally biased region" description="Acidic residues" evidence="1">
    <location>
        <begin position="36"/>
        <end position="52"/>
    </location>
</feature>
<organism evidence="3 4">
    <name type="scientific">Halalkalibacter oceani</name>
    <dbReference type="NCBI Taxonomy" id="1653776"/>
    <lineage>
        <taxon>Bacteria</taxon>
        <taxon>Bacillati</taxon>
        <taxon>Bacillota</taxon>
        <taxon>Bacilli</taxon>
        <taxon>Bacillales</taxon>
        <taxon>Bacillaceae</taxon>
        <taxon>Halalkalibacter</taxon>
    </lineage>
</organism>
<keyword evidence="4" id="KW-1185">Reference proteome</keyword>
<proteinExistence type="predicted"/>
<protein>
    <submittedName>
        <fullName evidence="3">Aryl-sulfate sulfotransferase N-terminal domain-containing protein</fullName>
    </submittedName>
</protein>
<dbReference type="PROSITE" id="PS51257">
    <property type="entry name" value="PROKAR_LIPOPROTEIN"/>
    <property type="match status" value="1"/>
</dbReference>
<gene>
    <name evidence="3" type="ORF">M3202_07710</name>
</gene>
<evidence type="ECO:0000256" key="2">
    <source>
        <dbReference type="SAM" id="SignalP"/>
    </source>
</evidence>
<comment type="caution">
    <text evidence="3">The sequence shown here is derived from an EMBL/GenBank/DDBJ whole genome shotgun (WGS) entry which is preliminary data.</text>
</comment>
<evidence type="ECO:0000256" key="1">
    <source>
        <dbReference type="SAM" id="MobiDB-lite"/>
    </source>
</evidence>
<sequence>MKRLFVIGCVVVTVAMLAACSANENDEPNNPATADEQSEVPPADEEETETGNELESPIGSSDAAEIKEIPVTVEGETEMREAQFHRSAIGYSIYILQDFMLESEEPNRDVILSNYDDSFFTRVINHGSGADAQEIKQMITEHAEGEIVEGEDVPLADIEYTVKEEITNEDGVTMIVHTAKEYNGQLIGFTLFLPQKEAAEGISPAMWAMLDTIEW</sequence>
<accession>A0A9X2DNG7</accession>
<name>A0A9X2DNG7_9BACI</name>
<feature type="chain" id="PRO_5040723222" evidence="2">
    <location>
        <begin position="25"/>
        <end position="215"/>
    </location>
</feature>
<dbReference type="AlphaFoldDB" id="A0A9X2DNG7"/>
<keyword evidence="2" id="KW-0732">Signal</keyword>
<evidence type="ECO:0000313" key="4">
    <source>
        <dbReference type="Proteomes" id="UP001139179"/>
    </source>
</evidence>